<protein>
    <submittedName>
        <fullName evidence="1">Alpha/beta hydrolase</fullName>
    </submittedName>
</protein>
<comment type="caution">
    <text evidence="1">The sequence shown here is derived from an EMBL/GenBank/DDBJ whole genome shotgun (WGS) entry which is preliminary data.</text>
</comment>
<dbReference type="InterPro" id="IPR010662">
    <property type="entry name" value="RBBP9/YdeN"/>
</dbReference>
<keyword evidence="2" id="KW-1185">Reference proteome</keyword>
<evidence type="ECO:0000313" key="1">
    <source>
        <dbReference type="EMBL" id="GGE14329.1"/>
    </source>
</evidence>
<evidence type="ECO:0000313" key="2">
    <source>
        <dbReference type="Proteomes" id="UP000635071"/>
    </source>
</evidence>
<dbReference type="Pfam" id="PF06821">
    <property type="entry name" value="Ser_hydrolase"/>
    <property type="match status" value="1"/>
</dbReference>
<dbReference type="AlphaFoldDB" id="A0A917E9N1"/>
<organism evidence="1 2">
    <name type="scientific">Sandarakinorhabdus glacialis</name>
    <dbReference type="NCBI Taxonomy" id="1614636"/>
    <lineage>
        <taxon>Bacteria</taxon>
        <taxon>Pseudomonadati</taxon>
        <taxon>Pseudomonadota</taxon>
        <taxon>Alphaproteobacteria</taxon>
        <taxon>Sphingomonadales</taxon>
        <taxon>Sphingosinicellaceae</taxon>
        <taxon>Sandarakinorhabdus</taxon>
    </lineage>
</organism>
<proteinExistence type="predicted"/>
<dbReference type="Proteomes" id="UP000635071">
    <property type="component" value="Unassembled WGS sequence"/>
</dbReference>
<dbReference type="EMBL" id="BMJM01000006">
    <property type="protein sequence ID" value="GGE14329.1"/>
    <property type="molecule type" value="Genomic_DNA"/>
</dbReference>
<name>A0A917E9N1_9SPHN</name>
<dbReference type="InterPro" id="IPR029058">
    <property type="entry name" value="AB_hydrolase_fold"/>
</dbReference>
<dbReference type="SUPFAM" id="SSF53474">
    <property type="entry name" value="alpha/beta-Hydrolases"/>
    <property type="match status" value="1"/>
</dbReference>
<sequence length="221" mass="23242">MASLDPRLATTPLILIVPDIDGSGPGHWQTIWESQHSDVRRVEMGGSPTPDRLDWVSRLAAAIDAADQPVVLAAHGLGCHAVAWWAALERPAFGSKIAGALLVAPPNLDAGIADHRMAGFGPVPKGMLPFHLAVVAGQDDPSCGYYHAQLLARFWGGECVDAGRSGHLGADSDLGAWQEGWALMAKVAAPLRLDGGRREGAFDHAVTRTAAVGVNVVPFAR</sequence>
<dbReference type="Gene3D" id="3.40.50.1820">
    <property type="entry name" value="alpha/beta hydrolase"/>
    <property type="match status" value="1"/>
</dbReference>
<reference evidence="1" key="1">
    <citation type="journal article" date="2014" name="Int. J. Syst. Evol. Microbiol.">
        <title>Complete genome sequence of Corynebacterium casei LMG S-19264T (=DSM 44701T), isolated from a smear-ripened cheese.</title>
        <authorList>
            <consortium name="US DOE Joint Genome Institute (JGI-PGF)"/>
            <person name="Walter F."/>
            <person name="Albersmeier A."/>
            <person name="Kalinowski J."/>
            <person name="Ruckert C."/>
        </authorList>
    </citation>
    <scope>NUCLEOTIDE SEQUENCE</scope>
    <source>
        <strain evidence="1">CGMCC 1.15519</strain>
    </source>
</reference>
<dbReference type="RefSeq" id="WP_188762884.1">
    <property type="nucleotide sequence ID" value="NZ_BMJM01000006.1"/>
</dbReference>
<dbReference type="GO" id="GO:0016787">
    <property type="term" value="F:hydrolase activity"/>
    <property type="evidence" value="ECO:0007669"/>
    <property type="project" value="UniProtKB-KW"/>
</dbReference>
<accession>A0A917E9N1</accession>
<gene>
    <name evidence="1" type="ORF">GCM10011529_20890</name>
</gene>
<keyword evidence="1" id="KW-0378">Hydrolase</keyword>
<reference evidence="1" key="2">
    <citation type="submission" date="2020-09" db="EMBL/GenBank/DDBJ databases">
        <authorList>
            <person name="Sun Q."/>
            <person name="Zhou Y."/>
        </authorList>
    </citation>
    <scope>NUCLEOTIDE SEQUENCE</scope>
    <source>
        <strain evidence="1">CGMCC 1.15519</strain>
    </source>
</reference>